<dbReference type="InterPro" id="IPR001667">
    <property type="entry name" value="DDH_dom"/>
</dbReference>
<accession>A0A0K2JIT8</accession>
<dbReference type="InterPro" id="IPR038763">
    <property type="entry name" value="DHH_sf"/>
</dbReference>
<dbReference type="KEGG" id="skn:SKUN_001653"/>
<dbReference type="Pfam" id="PF01368">
    <property type="entry name" value="DHH"/>
    <property type="match status" value="1"/>
</dbReference>
<name>A0A0K2JIT8_SPIKU</name>
<evidence type="ECO:0000259" key="2">
    <source>
        <dbReference type="Pfam" id="PF02272"/>
    </source>
</evidence>
<dbReference type="InterPro" id="IPR003156">
    <property type="entry name" value="DHHA1_dom"/>
</dbReference>
<protein>
    <submittedName>
        <fullName evidence="3">DHH family protein</fullName>
    </submittedName>
</protein>
<dbReference type="PANTHER" id="PTHR47618">
    <property type="entry name" value="BIFUNCTIONAL OLIGORIBONUCLEASE AND PAP PHOSPHATASE NRNA"/>
    <property type="match status" value="1"/>
</dbReference>
<evidence type="ECO:0000313" key="3">
    <source>
        <dbReference type="EMBL" id="ALA98510.1"/>
    </source>
</evidence>
<dbReference type="RefSeq" id="WP_053391513.1">
    <property type="nucleotide sequence ID" value="NZ_CP010899.1"/>
</dbReference>
<dbReference type="EMBL" id="CP010899">
    <property type="protein sequence ID" value="ALA98510.1"/>
    <property type="molecule type" value="Genomic_DNA"/>
</dbReference>
<dbReference type="Gene3D" id="3.10.310.30">
    <property type="match status" value="1"/>
</dbReference>
<dbReference type="STRING" id="273035.SKUN_001653"/>
<dbReference type="SUPFAM" id="SSF64182">
    <property type="entry name" value="DHH phosphoesterases"/>
    <property type="match status" value="1"/>
</dbReference>
<dbReference type="Gene3D" id="3.90.1640.10">
    <property type="entry name" value="inorganic pyrophosphatase (n-terminal core)"/>
    <property type="match status" value="1"/>
</dbReference>
<dbReference type="InterPro" id="IPR051319">
    <property type="entry name" value="Oligoribo/pAp-PDE_c-di-AMP_PDE"/>
</dbReference>
<dbReference type="PANTHER" id="PTHR47618:SF1">
    <property type="entry name" value="BIFUNCTIONAL OLIGORIBONUCLEASE AND PAP PHOSPHATASE NRNA"/>
    <property type="match status" value="1"/>
</dbReference>
<evidence type="ECO:0000259" key="1">
    <source>
        <dbReference type="Pfam" id="PF01368"/>
    </source>
</evidence>
<feature type="domain" description="DDH" evidence="1">
    <location>
        <begin position="18"/>
        <end position="153"/>
    </location>
</feature>
<gene>
    <name evidence="3" type="ORF">SKUN_001653</name>
</gene>
<evidence type="ECO:0000313" key="4">
    <source>
        <dbReference type="Proteomes" id="UP000062963"/>
    </source>
</evidence>
<dbReference type="Pfam" id="PF02272">
    <property type="entry name" value="DHHA1"/>
    <property type="match status" value="1"/>
</dbReference>
<dbReference type="GO" id="GO:0003676">
    <property type="term" value="F:nucleic acid binding"/>
    <property type="evidence" value="ECO:0007669"/>
    <property type="project" value="InterPro"/>
</dbReference>
<reference evidence="3 4" key="1">
    <citation type="journal article" date="2015" name="Genome Announc.">
        <title>Complete Genome Sequence of Spiroplasma kunkelii Strain CR2-3x, Causal Agent of Corn Stunt Disease in Zea mays L.</title>
        <authorList>
            <person name="Davis R.E."/>
            <person name="Shao J."/>
            <person name="Dally E.L."/>
            <person name="Zhao Y."/>
            <person name="Gasparich G.E."/>
            <person name="Gaynor B.J."/>
            <person name="Athey J.C."/>
            <person name="Harrison N.A."/>
            <person name="Donofrio N."/>
        </authorList>
    </citation>
    <scope>NUCLEOTIDE SEQUENCE [LARGE SCALE GENOMIC DNA]</scope>
    <source>
        <strain evidence="3 4">CR2-3x</strain>
    </source>
</reference>
<organism evidence="3 4">
    <name type="scientific">Spiroplasma kunkelii CR2-3x</name>
    <dbReference type="NCBI Taxonomy" id="273035"/>
    <lineage>
        <taxon>Bacteria</taxon>
        <taxon>Bacillati</taxon>
        <taxon>Mycoplasmatota</taxon>
        <taxon>Mollicutes</taxon>
        <taxon>Entomoplasmatales</taxon>
        <taxon>Spiroplasmataceae</taxon>
        <taxon>Spiroplasma</taxon>
    </lineage>
</organism>
<sequence>MQDLKGIILQKIKDYKTIICLRHISPDGDAYGSAFGLAQFIKDNFPNKMVLVDGAPNDFLSFLATPDLLQAENYKDALVIVTDTANTERIDSKYWHKAKEVIKIDHHPNVTPFGDIQWIDETKIAVSEMIAELVLTSKLIVTPEAAKLIFTGIVTDSNRFMYNKTCYNTFMLAGQLVATGFDLQSIYQNLYEESWVNLRFKNYLLSKVVIYDKEISYVKITDEMLKEHNMSYETVKPWVNIMSNIKEFKIWMLVIENKAEGYINLSIRSNTYIINKVAEKYCGGGHQLASGAKIYQWEDLKQVLKDLSFVIKNNIKYMGG</sequence>
<dbReference type="AlphaFoldDB" id="A0A0K2JIT8"/>
<proteinExistence type="predicted"/>
<keyword evidence="4" id="KW-1185">Reference proteome</keyword>
<feature type="domain" description="DHHA1" evidence="2">
    <location>
        <begin position="227"/>
        <end position="311"/>
    </location>
</feature>
<dbReference type="Proteomes" id="UP000062963">
    <property type="component" value="Chromosome"/>
</dbReference>
<dbReference type="OrthoDB" id="9803668at2"/>
<dbReference type="PATRIC" id="fig|273035.7.peg.2039"/>